<dbReference type="InParanoid" id="A0A251UCP9"/>
<dbReference type="EMBL" id="CM007896">
    <property type="protein sequence ID" value="OTG21108.1"/>
    <property type="molecule type" value="Genomic_DNA"/>
</dbReference>
<proteinExistence type="predicted"/>
<accession>A0A251UCP9</accession>
<evidence type="ECO:0000313" key="1">
    <source>
        <dbReference type="EMBL" id="OTG21108.1"/>
    </source>
</evidence>
<gene>
    <name evidence="1" type="ORF">HannXRQ_Chr07g0200531</name>
</gene>
<name>A0A251UCP9_HELAN</name>
<protein>
    <submittedName>
        <fullName evidence="1">Uncharacterized protein</fullName>
    </submittedName>
</protein>
<keyword evidence="2" id="KW-1185">Reference proteome</keyword>
<dbReference type="AlphaFoldDB" id="A0A251UCP9"/>
<organism evidence="1 2">
    <name type="scientific">Helianthus annuus</name>
    <name type="common">Common sunflower</name>
    <dbReference type="NCBI Taxonomy" id="4232"/>
    <lineage>
        <taxon>Eukaryota</taxon>
        <taxon>Viridiplantae</taxon>
        <taxon>Streptophyta</taxon>
        <taxon>Embryophyta</taxon>
        <taxon>Tracheophyta</taxon>
        <taxon>Spermatophyta</taxon>
        <taxon>Magnoliopsida</taxon>
        <taxon>eudicotyledons</taxon>
        <taxon>Gunneridae</taxon>
        <taxon>Pentapetalae</taxon>
        <taxon>asterids</taxon>
        <taxon>campanulids</taxon>
        <taxon>Asterales</taxon>
        <taxon>Asteraceae</taxon>
        <taxon>Asteroideae</taxon>
        <taxon>Heliantheae alliance</taxon>
        <taxon>Heliantheae</taxon>
        <taxon>Helianthus</taxon>
    </lineage>
</organism>
<dbReference type="Proteomes" id="UP000215914">
    <property type="component" value="Chromosome 7"/>
</dbReference>
<reference evidence="2" key="1">
    <citation type="journal article" date="2017" name="Nature">
        <title>The sunflower genome provides insights into oil metabolism, flowering and Asterid evolution.</title>
        <authorList>
            <person name="Badouin H."/>
            <person name="Gouzy J."/>
            <person name="Grassa C.J."/>
            <person name="Murat F."/>
            <person name="Staton S.E."/>
            <person name="Cottret L."/>
            <person name="Lelandais-Briere C."/>
            <person name="Owens G.L."/>
            <person name="Carrere S."/>
            <person name="Mayjonade B."/>
            <person name="Legrand L."/>
            <person name="Gill N."/>
            <person name="Kane N.C."/>
            <person name="Bowers J.E."/>
            <person name="Hubner S."/>
            <person name="Bellec A."/>
            <person name="Berard A."/>
            <person name="Berges H."/>
            <person name="Blanchet N."/>
            <person name="Boniface M.C."/>
            <person name="Brunel D."/>
            <person name="Catrice O."/>
            <person name="Chaidir N."/>
            <person name="Claudel C."/>
            <person name="Donnadieu C."/>
            <person name="Faraut T."/>
            <person name="Fievet G."/>
            <person name="Helmstetter N."/>
            <person name="King M."/>
            <person name="Knapp S.J."/>
            <person name="Lai Z."/>
            <person name="Le Paslier M.C."/>
            <person name="Lippi Y."/>
            <person name="Lorenzon L."/>
            <person name="Mandel J.R."/>
            <person name="Marage G."/>
            <person name="Marchand G."/>
            <person name="Marquand E."/>
            <person name="Bret-Mestries E."/>
            <person name="Morien E."/>
            <person name="Nambeesan S."/>
            <person name="Nguyen T."/>
            <person name="Pegot-Espagnet P."/>
            <person name="Pouilly N."/>
            <person name="Raftis F."/>
            <person name="Sallet E."/>
            <person name="Schiex T."/>
            <person name="Thomas J."/>
            <person name="Vandecasteele C."/>
            <person name="Vares D."/>
            <person name="Vear F."/>
            <person name="Vautrin S."/>
            <person name="Crespi M."/>
            <person name="Mangin B."/>
            <person name="Burke J.M."/>
            <person name="Salse J."/>
            <person name="Munos S."/>
            <person name="Vincourt P."/>
            <person name="Rieseberg L.H."/>
            <person name="Langlade N.B."/>
        </authorList>
    </citation>
    <scope>NUCLEOTIDE SEQUENCE [LARGE SCALE GENOMIC DNA]</scope>
    <source>
        <strain evidence="2">cv. SF193</strain>
    </source>
</reference>
<sequence length="55" mass="6447">MAVKWVKNVKYYRLYMLCKMLSSSNESKKNNKKLFLNLGRTWVIGSNGPNMFTNV</sequence>
<evidence type="ECO:0000313" key="2">
    <source>
        <dbReference type="Proteomes" id="UP000215914"/>
    </source>
</evidence>